<reference evidence="8" key="1">
    <citation type="submission" date="2022-11" db="EMBL/GenBank/DDBJ databases">
        <authorList>
            <person name="Petersen C."/>
        </authorList>
    </citation>
    <scope>NUCLEOTIDE SEQUENCE</scope>
    <source>
        <strain evidence="8">IBT 34128</strain>
    </source>
</reference>
<feature type="signal peptide" evidence="6">
    <location>
        <begin position="1"/>
        <end position="20"/>
    </location>
</feature>
<dbReference type="GO" id="GO:0016787">
    <property type="term" value="F:hydrolase activity"/>
    <property type="evidence" value="ECO:0007669"/>
    <property type="project" value="UniProtKB-KW"/>
</dbReference>
<dbReference type="InterPro" id="IPR049892">
    <property type="entry name" value="AA9"/>
</dbReference>
<protein>
    <submittedName>
        <fullName evidence="8">Glycoside hydrolase family 61</fullName>
    </submittedName>
</protein>
<reference evidence="8" key="2">
    <citation type="journal article" date="2023" name="IMA Fungus">
        <title>Comparative genomic study of the Penicillium genus elucidates a diverse pangenome and 15 lateral gene transfer events.</title>
        <authorList>
            <person name="Petersen C."/>
            <person name="Sorensen T."/>
            <person name="Nielsen M.R."/>
            <person name="Sondergaard T.E."/>
            <person name="Sorensen J.L."/>
            <person name="Fitzpatrick D.A."/>
            <person name="Frisvad J.C."/>
            <person name="Nielsen K.L."/>
        </authorList>
    </citation>
    <scope>NUCLEOTIDE SEQUENCE</scope>
    <source>
        <strain evidence="8">IBT 34128</strain>
    </source>
</reference>
<feature type="chain" id="PRO_5040748147" evidence="6">
    <location>
        <begin position="21"/>
        <end position="118"/>
    </location>
</feature>
<evidence type="ECO:0000256" key="1">
    <source>
        <dbReference type="ARBA" id="ARBA00001973"/>
    </source>
</evidence>
<dbReference type="PANTHER" id="PTHR33353:SF34">
    <property type="entry name" value="ENDO-BETA-1,4-GLUCANASE D"/>
    <property type="match status" value="1"/>
</dbReference>
<evidence type="ECO:0000256" key="3">
    <source>
        <dbReference type="ARBA" id="ARBA00022525"/>
    </source>
</evidence>
<dbReference type="RefSeq" id="XP_056511638.1">
    <property type="nucleotide sequence ID" value="XM_056656025.1"/>
</dbReference>
<organism evidence="8 9">
    <name type="scientific">Penicillium alfredii</name>
    <dbReference type="NCBI Taxonomy" id="1506179"/>
    <lineage>
        <taxon>Eukaryota</taxon>
        <taxon>Fungi</taxon>
        <taxon>Dikarya</taxon>
        <taxon>Ascomycota</taxon>
        <taxon>Pezizomycotina</taxon>
        <taxon>Eurotiomycetes</taxon>
        <taxon>Eurotiomycetidae</taxon>
        <taxon>Eurotiales</taxon>
        <taxon>Aspergillaceae</taxon>
        <taxon>Penicillium</taxon>
    </lineage>
</organism>
<evidence type="ECO:0000256" key="5">
    <source>
        <dbReference type="SAM" id="MobiDB-lite"/>
    </source>
</evidence>
<evidence type="ECO:0000256" key="2">
    <source>
        <dbReference type="ARBA" id="ARBA00004613"/>
    </source>
</evidence>
<dbReference type="Pfam" id="PF03443">
    <property type="entry name" value="AA9"/>
    <property type="match status" value="1"/>
</dbReference>
<feature type="domain" description="Auxiliary Activity family 9 catalytic" evidence="7">
    <location>
        <begin position="32"/>
        <end position="88"/>
    </location>
</feature>
<dbReference type="Proteomes" id="UP001141434">
    <property type="component" value="Unassembled WGS sequence"/>
</dbReference>
<gene>
    <name evidence="8" type="ORF">NUU61_005443</name>
</gene>
<dbReference type="EMBL" id="JAPMSZ010000007">
    <property type="protein sequence ID" value="KAJ5096087.1"/>
    <property type="molecule type" value="Genomic_DNA"/>
</dbReference>
<keyword evidence="3" id="KW-0964">Secreted</keyword>
<keyword evidence="8" id="KW-0378">Hydrolase</keyword>
<evidence type="ECO:0000256" key="6">
    <source>
        <dbReference type="SAM" id="SignalP"/>
    </source>
</evidence>
<dbReference type="OrthoDB" id="4849160at2759"/>
<dbReference type="PANTHER" id="PTHR33353">
    <property type="entry name" value="PUTATIVE (AFU_ORTHOLOGUE AFUA_1G12560)-RELATED"/>
    <property type="match status" value="1"/>
</dbReference>
<evidence type="ECO:0000256" key="4">
    <source>
        <dbReference type="ARBA" id="ARBA00023157"/>
    </source>
</evidence>
<sequence>MAFSKFTIPTLLASASLVAGHGYVSSILADGTEYADPNIICHRDGSNAALTAPVTAGTDIELQWTPWPDAHHGPVITYLARATATAAWSINAHWDSSRSRKEGSSMGPVCPVNGRRMS</sequence>
<dbReference type="InterPro" id="IPR005103">
    <property type="entry name" value="AA9_LPMO"/>
</dbReference>
<evidence type="ECO:0000313" key="8">
    <source>
        <dbReference type="EMBL" id="KAJ5096087.1"/>
    </source>
</evidence>
<evidence type="ECO:0000313" key="9">
    <source>
        <dbReference type="Proteomes" id="UP001141434"/>
    </source>
</evidence>
<keyword evidence="4" id="KW-1015">Disulfide bond</keyword>
<name>A0A9W9F9G8_9EURO</name>
<dbReference type="AlphaFoldDB" id="A0A9W9F9G8"/>
<comment type="subcellular location">
    <subcellularLocation>
        <location evidence="2">Secreted</location>
    </subcellularLocation>
</comment>
<keyword evidence="6" id="KW-0732">Signal</keyword>
<comment type="caution">
    <text evidence="8">The sequence shown here is derived from an EMBL/GenBank/DDBJ whole genome shotgun (WGS) entry which is preliminary data.</text>
</comment>
<accession>A0A9W9F9G8</accession>
<keyword evidence="9" id="KW-1185">Reference proteome</keyword>
<feature type="region of interest" description="Disordered" evidence="5">
    <location>
        <begin position="97"/>
        <end position="118"/>
    </location>
</feature>
<evidence type="ECO:0000259" key="7">
    <source>
        <dbReference type="Pfam" id="PF03443"/>
    </source>
</evidence>
<proteinExistence type="predicted"/>
<dbReference type="GO" id="GO:0005576">
    <property type="term" value="C:extracellular region"/>
    <property type="evidence" value="ECO:0007669"/>
    <property type="project" value="UniProtKB-SubCell"/>
</dbReference>
<dbReference type="GeneID" id="81395193"/>
<dbReference type="Gene3D" id="2.70.50.70">
    <property type="match status" value="1"/>
</dbReference>
<comment type="cofactor">
    <cofactor evidence="1">
        <name>Cu(2+)</name>
        <dbReference type="ChEBI" id="CHEBI:29036"/>
    </cofactor>
</comment>